<dbReference type="SUPFAM" id="SSF54909">
    <property type="entry name" value="Dimeric alpha+beta barrel"/>
    <property type="match status" value="2"/>
</dbReference>
<dbReference type="PANTHER" id="PTHR33178">
    <property type="match status" value="1"/>
</dbReference>
<name>A0AAN8W7T6_9MAGN</name>
<dbReference type="Pfam" id="PF07876">
    <property type="entry name" value="Dabb"/>
    <property type="match status" value="1"/>
</dbReference>
<proteinExistence type="predicted"/>
<feature type="domain" description="Stress-response A/B barrel" evidence="2">
    <location>
        <begin position="191"/>
        <end position="289"/>
    </location>
</feature>
<comment type="subunit">
    <text evidence="1">Homodimer.</text>
</comment>
<protein>
    <submittedName>
        <fullName evidence="3">Stress responsive alpha-beta barrel</fullName>
    </submittedName>
</protein>
<dbReference type="AlphaFoldDB" id="A0AAN8W7T6"/>
<evidence type="ECO:0000313" key="4">
    <source>
        <dbReference type="Proteomes" id="UP001370490"/>
    </source>
</evidence>
<keyword evidence="4" id="KW-1185">Reference proteome</keyword>
<dbReference type="SMART" id="SM00886">
    <property type="entry name" value="Dabb"/>
    <property type="match status" value="2"/>
</dbReference>
<dbReference type="Gene3D" id="3.30.70.100">
    <property type="match status" value="1"/>
</dbReference>
<reference evidence="3 4" key="1">
    <citation type="submission" date="2023-12" db="EMBL/GenBank/DDBJ databases">
        <title>A high-quality genome assembly for Dillenia turbinata (Dilleniales).</title>
        <authorList>
            <person name="Chanderbali A."/>
        </authorList>
    </citation>
    <scope>NUCLEOTIDE SEQUENCE [LARGE SCALE GENOMIC DNA]</scope>
    <source>
        <strain evidence="3">LSX21</strain>
        <tissue evidence="3">Leaf</tissue>
    </source>
</reference>
<dbReference type="Proteomes" id="UP001370490">
    <property type="component" value="Unassembled WGS sequence"/>
</dbReference>
<dbReference type="PANTHER" id="PTHR33178:SF5">
    <property type="entry name" value="EXPRESSED PROTEIN"/>
    <property type="match status" value="1"/>
</dbReference>
<evidence type="ECO:0000313" key="3">
    <source>
        <dbReference type="EMBL" id="KAK6947753.1"/>
    </source>
</evidence>
<dbReference type="InterPro" id="IPR044662">
    <property type="entry name" value="HS1/DABB1-like"/>
</dbReference>
<gene>
    <name evidence="3" type="ORF">RJ641_001226</name>
</gene>
<dbReference type="InterPro" id="IPR011008">
    <property type="entry name" value="Dimeric_a/b-barrel"/>
</dbReference>
<accession>A0AAN8W7T6</accession>
<evidence type="ECO:0000256" key="1">
    <source>
        <dbReference type="ARBA" id="ARBA00011738"/>
    </source>
</evidence>
<dbReference type="InterPro" id="IPR013097">
    <property type="entry name" value="Dabb"/>
</dbReference>
<comment type="caution">
    <text evidence="3">The sequence shown here is derived from an EMBL/GenBank/DDBJ whole genome shotgun (WGS) entry which is preliminary data.</text>
</comment>
<dbReference type="EMBL" id="JBAMMX010000001">
    <property type="protein sequence ID" value="KAK6947753.1"/>
    <property type="molecule type" value="Genomic_DNA"/>
</dbReference>
<dbReference type="PROSITE" id="PS51502">
    <property type="entry name" value="S_R_A_B_BARREL"/>
    <property type="match status" value="2"/>
</dbReference>
<organism evidence="3 4">
    <name type="scientific">Dillenia turbinata</name>
    <dbReference type="NCBI Taxonomy" id="194707"/>
    <lineage>
        <taxon>Eukaryota</taxon>
        <taxon>Viridiplantae</taxon>
        <taxon>Streptophyta</taxon>
        <taxon>Embryophyta</taxon>
        <taxon>Tracheophyta</taxon>
        <taxon>Spermatophyta</taxon>
        <taxon>Magnoliopsida</taxon>
        <taxon>eudicotyledons</taxon>
        <taxon>Gunneridae</taxon>
        <taxon>Pentapetalae</taxon>
        <taxon>Dilleniales</taxon>
        <taxon>Dilleniaceae</taxon>
        <taxon>Dillenia</taxon>
    </lineage>
</organism>
<evidence type="ECO:0000259" key="2">
    <source>
        <dbReference type="PROSITE" id="PS51502"/>
    </source>
</evidence>
<sequence length="331" mass="37856">MLNLCSNSLNLPPISRFFFFKSSISSGSPTKPFTALTGNGVLNMGSSQMRSLRVTAAASNENTSSGANVVKKRKVVEHISLLKAKDSISDEEESNMLDYLYTSQYYMGGIIAISLGRVSEQCHENYTHAVYMRFQRKEDLAQFHKNSNYLDVVKKHVMPYCHGWIDVDFESEVEDDILPIFRKGEEFNYGVEFILLISFAESALGKPSEDALTSLETLVLEFPSLIVQSTQGWNFNQTNEEYTHCVVIRFRSFEAFQIFMDSTEYKNVRSSGHRAYVARFIDDTAIRALAESKDEQEDEGQQWWLQMLNCHDEREREQKMLKGSNRGSRTV</sequence>
<feature type="domain" description="Stress-response A/B barrel" evidence="2">
    <location>
        <begin position="76"/>
        <end position="169"/>
    </location>
</feature>